<accession>A0ABY4KEC6</accession>
<evidence type="ECO:0000259" key="1">
    <source>
        <dbReference type="Pfam" id="PF11827"/>
    </source>
</evidence>
<dbReference type="Pfam" id="PF19335">
    <property type="entry name" value="HMBD"/>
    <property type="match status" value="1"/>
</dbReference>
<dbReference type="InterPro" id="IPR021782">
    <property type="entry name" value="DUF3347"/>
</dbReference>
<dbReference type="InterPro" id="IPR045800">
    <property type="entry name" value="HMBD"/>
</dbReference>
<evidence type="ECO:0000313" key="3">
    <source>
        <dbReference type="EMBL" id="UPQ77740.1"/>
    </source>
</evidence>
<organism evidence="3 4">
    <name type="scientific">Flavobacterium azooxidireducens</name>
    <dbReference type="NCBI Taxonomy" id="1871076"/>
    <lineage>
        <taxon>Bacteria</taxon>
        <taxon>Pseudomonadati</taxon>
        <taxon>Bacteroidota</taxon>
        <taxon>Flavobacteriia</taxon>
        <taxon>Flavobacteriales</taxon>
        <taxon>Flavobacteriaceae</taxon>
        <taxon>Flavobacterium</taxon>
    </lineage>
</organism>
<sequence>MKTLFLTAFLAITLVSCNHKTKETHNNTSVNSNEIFACPMHPEVTGKKGEDCSKCGMELTEPVAQKEATYNDNDEAHEHKDTATTQATKVKENTQVSQTANSFSTSEIISDYLKLKNALTEDDTKNAATFAKLLFKTLNSTDISSVDIKLRKNLQDIIQGAKEHTKHIGNNSNKINYQREHFVSLSKDINDLAKQFGSKQKLYQDFCPMANEGKGAIWISETKEIRNPYYGSEMLSCGSIKTTF</sequence>
<dbReference type="Proteomes" id="UP000830583">
    <property type="component" value="Chromosome"/>
</dbReference>
<dbReference type="EMBL" id="CP096205">
    <property type="protein sequence ID" value="UPQ77740.1"/>
    <property type="molecule type" value="Genomic_DNA"/>
</dbReference>
<dbReference type="RefSeq" id="WP_248432682.1">
    <property type="nucleotide sequence ID" value="NZ_CP096205.1"/>
</dbReference>
<protein>
    <submittedName>
        <fullName evidence="3">DUF3347 domain-containing protein</fullName>
    </submittedName>
</protein>
<proteinExistence type="predicted"/>
<evidence type="ECO:0000313" key="4">
    <source>
        <dbReference type="Proteomes" id="UP000830583"/>
    </source>
</evidence>
<dbReference type="PROSITE" id="PS51257">
    <property type="entry name" value="PROKAR_LIPOPROTEIN"/>
    <property type="match status" value="1"/>
</dbReference>
<reference evidence="3" key="1">
    <citation type="submission" date="2022-04" db="EMBL/GenBank/DDBJ databases">
        <title>Consumption of N2O by Flavobacterium azooxidireducens sp. nov. isolated from Decomposing Leaf Litter of Phragmites australis (Cav.).</title>
        <authorList>
            <person name="Behrendt U."/>
            <person name="Spanner T."/>
            <person name="Augustin J."/>
            <person name="Horn M.A."/>
            <person name="Kolb S."/>
            <person name="Ulrich A."/>
        </authorList>
    </citation>
    <scope>NUCLEOTIDE SEQUENCE</scope>
    <source>
        <strain evidence="3">IGB 4-14</strain>
    </source>
</reference>
<feature type="domain" description="DUF3347" evidence="1">
    <location>
        <begin position="108"/>
        <end position="201"/>
    </location>
</feature>
<keyword evidence="4" id="KW-1185">Reference proteome</keyword>
<name>A0ABY4KEC6_9FLAO</name>
<feature type="domain" description="Heavy metal binding" evidence="2">
    <location>
        <begin position="37"/>
        <end position="61"/>
    </location>
</feature>
<gene>
    <name evidence="3" type="ORF">M0M57_08845</name>
</gene>
<evidence type="ECO:0000259" key="2">
    <source>
        <dbReference type="Pfam" id="PF19335"/>
    </source>
</evidence>
<dbReference type="Pfam" id="PF11827">
    <property type="entry name" value="DUF3347"/>
    <property type="match status" value="1"/>
</dbReference>